<accession>A0A6G0VP43</accession>
<reference evidence="2 3" key="1">
    <citation type="submission" date="2019-08" db="EMBL/GenBank/DDBJ databases">
        <title>Whole genome of Aphis craccivora.</title>
        <authorList>
            <person name="Voronova N.V."/>
            <person name="Shulinski R.S."/>
            <person name="Bandarenka Y.V."/>
            <person name="Zhorov D.G."/>
            <person name="Warner D."/>
        </authorList>
    </citation>
    <scope>NUCLEOTIDE SEQUENCE [LARGE SCALE GENOMIC DNA]</scope>
    <source>
        <strain evidence="2">180601</strain>
        <tissue evidence="2">Whole Body</tissue>
    </source>
</reference>
<organism evidence="2 3">
    <name type="scientific">Aphis craccivora</name>
    <name type="common">Cowpea aphid</name>
    <dbReference type="NCBI Taxonomy" id="307492"/>
    <lineage>
        <taxon>Eukaryota</taxon>
        <taxon>Metazoa</taxon>
        <taxon>Ecdysozoa</taxon>
        <taxon>Arthropoda</taxon>
        <taxon>Hexapoda</taxon>
        <taxon>Insecta</taxon>
        <taxon>Pterygota</taxon>
        <taxon>Neoptera</taxon>
        <taxon>Paraneoptera</taxon>
        <taxon>Hemiptera</taxon>
        <taxon>Sternorrhyncha</taxon>
        <taxon>Aphidomorpha</taxon>
        <taxon>Aphidoidea</taxon>
        <taxon>Aphididae</taxon>
        <taxon>Aphidini</taxon>
        <taxon>Aphis</taxon>
        <taxon>Aphis</taxon>
    </lineage>
</organism>
<evidence type="ECO:0000256" key="1">
    <source>
        <dbReference type="SAM" id="MobiDB-lite"/>
    </source>
</evidence>
<feature type="region of interest" description="Disordered" evidence="1">
    <location>
        <begin position="20"/>
        <end position="113"/>
    </location>
</feature>
<dbReference type="Proteomes" id="UP000478052">
    <property type="component" value="Unassembled WGS sequence"/>
</dbReference>
<dbReference type="AlphaFoldDB" id="A0A6G0VP43"/>
<feature type="compositionally biased region" description="Basic and acidic residues" evidence="1">
    <location>
        <begin position="33"/>
        <end position="48"/>
    </location>
</feature>
<name>A0A6G0VP43_APHCR</name>
<sequence length="155" mass="16430">MVTANGKGIIADGKAIIATGDHGSWRRGSGGDQIDRRGGGDVSGHKGGGDVSDSRGGLRKHEEGGIGTRSKRNSGRNGEASVSIIAIDRVPDGDVPSTSGRDDGERRNSAFKGQCSKCYEEGRRRKDCPYKVTYRVLTLSEAELARTEKLPGQQS</sequence>
<evidence type="ECO:0000313" key="3">
    <source>
        <dbReference type="Proteomes" id="UP000478052"/>
    </source>
</evidence>
<dbReference type="EMBL" id="VUJU01015018">
    <property type="protein sequence ID" value="KAF0697821.1"/>
    <property type="molecule type" value="Genomic_DNA"/>
</dbReference>
<proteinExistence type="predicted"/>
<comment type="caution">
    <text evidence="2">The sequence shown here is derived from an EMBL/GenBank/DDBJ whole genome shotgun (WGS) entry which is preliminary data.</text>
</comment>
<gene>
    <name evidence="2" type="ORF">FWK35_00035162</name>
</gene>
<evidence type="ECO:0000313" key="2">
    <source>
        <dbReference type="EMBL" id="KAF0697821.1"/>
    </source>
</evidence>
<keyword evidence="3" id="KW-1185">Reference proteome</keyword>
<protein>
    <submittedName>
        <fullName evidence="2">CCHC-type domain-containing protein</fullName>
    </submittedName>
</protein>